<dbReference type="AlphaFoldDB" id="K6W7V9"/>
<sequence>MFGLLISAASKVLFVSLIIGAGLPALFALGVKSLAHGTGPDGTAIAPNPAGKVVAAAIFSLVLFTIGIGIAIVVASGLGQSVSFEHIYPTFVPKHK</sequence>
<dbReference type="STRING" id="100225.SAMN05421595_0438"/>
<proteinExistence type="predicted"/>
<keyword evidence="1" id="KW-1133">Transmembrane helix</keyword>
<evidence type="ECO:0000256" key="1">
    <source>
        <dbReference type="SAM" id="Phobius"/>
    </source>
</evidence>
<dbReference type="OrthoDB" id="3177419at2"/>
<evidence type="ECO:0000313" key="3">
    <source>
        <dbReference type="Proteomes" id="UP000008495"/>
    </source>
</evidence>
<keyword evidence="3" id="KW-1185">Reference proteome</keyword>
<keyword evidence="1" id="KW-0812">Transmembrane</keyword>
<accession>K6W7V9</accession>
<name>K6W7V9_9MICO</name>
<dbReference type="RefSeq" id="WP_006502679.1">
    <property type="nucleotide sequence ID" value="NZ_BAGZ01000008.1"/>
</dbReference>
<gene>
    <name evidence="2" type="ORF">AUCHE_08_01700</name>
</gene>
<feature type="transmembrane region" description="Helical" evidence="1">
    <location>
        <begin position="12"/>
        <end position="34"/>
    </location>
</feature>
<dbReference type="Proteomes" id="UP000008495">
    <property type="component" value="Unassembled WGS sequence"/>
</dbReference>
<feature type="transmembrane region" description="Helical" evidence="1">
    <location>
        <begin position="54"/>
        <end position="78"/>
    </location>
</feature>
<comment type="caution">
    <text evidence="2">The sequence shown here is derived from an EMBL/GenBank/DDBJ whole genome shotgun (WGS) entry which is preliminary data.</text>
</comment>
<keyword evidence="1" id="KW-0472">Membrane</keyword>
<evidence type="ECO:0000313" key="2">
    <source>
        <dbReference type="EMBL" id="GAB77927.1"/>
    </source>
</evidence>
<reference evidence="2 3" key="1">
    <citation type="submission" date="2012-08" db="EMBL/GenBank/DDBJ databases">
        <title>Whole genome shotgun sequence of Austwickia chelonae NBRC 105200.</title>
        <authorList>
            <person name="Yoshida I."/>
            <person name="Hosoyama A."/>
            <person name="Tsuchikane K."/>
            <person name="Katsumata H."/>
            <person name="Ando Y."/>
            <person name="Ohji S."/>
            <person name="Hamada M."/>
            <person name="Tamura T."/>
            <person name="Yamazoe A."/>
            <person name="Yamazaki S."/>
            <person name="Fujita N."/>
        </authorList>
    </citation>
    <scope>NUCLEOTIDE SEQUENCE [LARGE SCALE GENOMIC DNA]</scope>
    <source>
        <strain evidence="2 3">NBRC 105200</strain>
    </source>
</reference>
<dbReference type="EMBL" id="BAGZ01000008">
    <property type="protein sequence ID" value="GAB77927.1"/>
    <property type="molecule type" value="Genomic_DNA"/>
</dbReference>
<protein>
    <submittedName>
        <fullName evidence="2">Uncharacterized protein</fullName>
    </submittedName>
</protein>
<organism evidence="2 3">
    <name type="scientific">Austwickia chelonae NBRC 105200</name>
    <dbReference type="NCBI Taxonomy" id="1184607"/>
    <lineage>
        <taxon>Bacteria</taxon>
        <taxon>Bacillati</taxon>
        <taxon>Actinomycetota</taxon>
        <taxon>Actinomycetes</taxon>
        <taxon>Micrococcales</taxon>
        <taxon>Dermatophilaceae</taxon>
        <taxon>Austwickia</taxon>
    </lineage>
</organism>
<dbReference type="eggNOG" id="ENOG5032YX4">
    <property type="taxonomic scope" value="Bacteria"/>
</dbReference>